<keyword evidence="1" id="KW-0472">Membrane</keyword>
<keyword evidence="1" id="KW-1133">Transmembrane helix</keyword>
<feature type="transmembrane region" description="Helical" evidence="1">
    <location>
        <begin position="159"/>
        <end position="180"/>
    </location>
</feature>
<keyword evidence="1" id="KW-0812">Transmembrane</keyword>
<feature type="transmembrane region" description="Helical" evidence="1">
    <location>
        <begin position="37"/>
        <end position="59"/>
    </location>
</feature>
<gene>
    <name evidence="2" type="ORF">JBL43_13745</name>
</gene>
<evidence type="ECO:0000313" key="3">
    <source>
        <dbReference type="Proteomes" id="UP000623301"/>
    </source>
</evidence>
<reference evidence="2 3" key="1">
    <citation type="submission" date="2020-12" db="EMBL/GenBank/DDBJ databases">
        <title>Aureibaculum luteum sp. nov. and Aureibaculum flavum sp. nov., novel members of the family Flavobacteriaceae isolated from Antarctic intertidal sediments.</title>
        <authorList>
            <person name="He X."/>
            <person name="Zhang X."/>
        </authorList>
    </citation>
    <scope>NUCLEOTIDE SEQUENCE [LARGE SCALE GENOMIC DNA]</scope>
    <source>
        <strain evidence="2 3">A20</strain>
    </source>
</reference>
<accession>A0ABS0WTT0</accession>
<keyword evidence="3" id="KW-1185">Reference proteome</keyword>
<dbReference type="Pfam" id="PF13858">
    <property type="entry name" value="DUF4199"/>
    <property type="match status" value="1"/>
</dbReference>
<dbReference type="RefSeq" id="WP_198841984.1">
    <property type="nucleotide sequence ID" value="NZ_JAEHFJ010000006.1"/>
</dbReference>
<dbReference type="EMBL" id="JAEHFJ010000006">
    <property type="protein sequence ID" value="MBJ2175311.1"/>
    <property type="molecule type" value="Genomic_DNA"/>
</dbReference>
<name>A0ABS0WTT0_9FLAO</name>
<sequence>MNSSIKKIGVNFGLILALLLSLPTLLAYAVSADILVNWWTLIFVFFAVIICGLLVIGYSKKAQEGFISFKDAFTAFFVMLIIAISISTVISIVIFNVVDPEFKNVIKQKNIELVEGQRDWIMSKMVNSTEDEIDDMNAQFDKNLEEMNSKDQYSVGNQIQGLFVFTVFFSVFGLLLAAILKKKEPLN</sequence>
<feature type="transmembrane region" description="Helical" evidence="1">
    <location>
        <begin position="71"/>
        <end position="95"/>
    </location>
</feature>
<proteinExistence type="predicted"/>
<protein>
    <submittedName>
        <fullName evidence="2">DUF4199 domain-containing protein</fullName>
    </submittedName>
</protein>
<comment type="caution">
    <text evidence="2">The sequence shown here is derived from an EMBL/GenBank/DDBJ whole genome shotgun (WGS) entry which is preliminary data.</text>
</comment>
<organism evidence="2 3">
    <name type="scientific">Aureibaculum flavum</name>
    <dbReference type="NCBI Taxonomy" id="2795986"/>
    <lineage>
        <taxon>Bacteria</taxon>
        <taxon>Pseudomonadati</taxon>
        <taxon>Bacteroidota</taxon>
        <taxon>Flavobacteriia</taxon>
        <taxon>Flavobacteriales</taxon>
        <taxon>Flavobacteriaceae</taxon>
        <taxon>Aureibaculum</taxon>
    </lineage>
</organism>
<evidence type="ECO:0000256" key="1">
    <source>
        <dbReference type="SAM" id="Phobius"/>
    </source>
</evidence>
<dbReference type="InterPro" id="IPR025250">
    <property type="entry name" value="DUF4199"/>
</dbReference>
<dbReference type="Proteomes" id="UP000623301">
    <property type="component" value="Unassembled WGS sequence"/>
</dbReference>
<evidence type="ECO:0000313" key="2">
    <source>
        <dbReference type="EMBL" id="MBJ2175311.1"/>
    </source>
</evidence>